<accession>A0ABS7UPD2</accession>
<dbReference type="InterPro" id="IPR024787">
    <property type="entry name" value="EcsC"/>
</dbReference>
<gene>
    <name evidence="1" type="ORF">K9V48_07840</name>
</gene>
<dbReference type="Pfam" id="PF12787">
    <property type="entry name" value="EcsC"/>
    <property type="match status" value="1"/>
</dbReference>
<reference evidence="1" key="1">
    <citation type="submission" date="2024-05" db="EMBL/GenBank/DDBJ databases">
        <title>Metabacillus sp. nov., isolated from the rhizosphere soil of tomato plants.</title>
        <authorList>
            <person name="Ma R."/>
        </authorList>
    </citation>
    <scope>NUCLEOTIDE SEQUENCE</scope>
    <source>
        <strain evidence="1">DBTR6</strain>
    </source>
</reference>
<dbReference type="PANTHER" id="PTHR41260:SF1">
    <property type="entry name" value="PROTEIN ECSC"/>
    <property type="match status" value="1"/>
</dbReference>
<sequence length="280" mass="32729">MNDTEYRKVILKEIALWENELRTDVRTDLERAFNRWMNRKIDALPGSVKQIFFRKIDESLFNLHSFIQNSLFQQDVKKQILLSAKILNEHIVQIDDLHMLSIDQLHYLADLQTAKHRLYSFIQGGITGTGGILLTGVDIPAQTILNLRSIQMVAMCYGYEINNPFEMMLSLKVYYASLMPRHLQYQQWQELKKEIDERDSMYYFYEGKDDLADSTSLEFILKQVTKLSVLSFLKRKIVAGLPLFSIMIGAGANYQLTRQVTEFANKFYQYRLINEKSNGI</sequence>
<dbReference type="EMBL" id="JAIQUM010000012">
    <property type="protein sequence ID" value="MBZ5750155.1"/>
    <property type="molecule type" value="Genomic_DNA"/>
</dbReference>
<dbReference type="PANTHER" id="PTHR41260">
    <property type="entry name" value="PROTEIN ECSC"/>
    <property type="match status" value="1"/>
</dbReference>
<dbReference type="RefSeq" id="WP_224138168.1">
    <property type="nucleotide sequence ID" value="NZ_JAIQUM010000012.1"/>
</dbReference>
<name>A0ABS7UPD2_9BACI</name>
<keyword evidence="2" id="KW-1185">Reference proteome</keyword>
<comment type="caution">
    <text evidence="1">The sequence shown here is derived from an EMBL/GenBank/DDBJ whole genome shotgun (WGS) entry which is preliminary data.</text>
</comment>
<organism evidence="1 2">
    <name type="scientific">Metabacillus rhizolycopersici</name>
    <dbReference type="NCBI Taxonomy" id="2875709"/>
    <lineage>
        <taxon>Bacteria</taxon>
        <taxon>Bacillati</taxon>
        <taxon>Bacillota</taxon>
        <taxon>Bacilli</taxon>
        <taxon>Bacillales</taxon>
        <taxon>Bacillaceae</taxon>
        <taxon>Metabacillus</taxon>
    </lineage>
</organism>
<protein>
    <submittedName>
        <fullName evidence="1">EcsC family protein</fullName>
    </submittedName>
</protein>
<evidence type="ECO:0000313" key="1">
    <source>
        <dbReference type="EMBL" id="MBZ5750155.1"/>
    </source>
</evidence>
<proteinExistence type="predicted"/>
<dbReference type="Proteomes" id="UP001165287">
    <property type="component" value="Unassembled WGS sequence"/>
</dbReference>
<evidence type="ECO:0000313" key="2">
    <source>
        <dbReference type="Proteomes" id="UP001165287"/>
    </source>
</evidence>